<dbReference type="Proteomes" id="UP000006804">
    <property type="component" value="Chromosome"/>
</dbReference>
<sequence length="216" mass="24250" precursor="true">MDNKVLSFFSSKKFPEETAYYYLLILFVISNFLALIASIIKVAAYFSTGASHFLGFSQGLGLASAGGLLIILARIRAIVRNLFSSISKRYPEYASVFLKFDEVMVNVGISITAAGLILNLFLPFGFLAVLLGITFCFHFLVKALKDHEQNEMKVVLKITGSDKLSSFFSNVVVDKNTFVLMFITLCGYLLLHPEYFQSIKDYYEHRGTILTKEEKA</sequence>
<dbReference type="STRING" id="688269.Theth_0288"/>
<feature type="transmembrane region" description="Helical" evidence="1">
    <location>
        <begin position="53"/>
        <end position="75"/>
    </location>
</feature>
<dbReference type="EMBL" id="CP002351">
    <property type="protein sequence ID" value="AEH50387.1"/>
    <property type="molecule type" value="Genomic_DNA"/>
</dbReference>
<keyword evidence="1" id="KW-0472">Membrane</keyword>
<name>F7YWU2_9THEM</name>
<evidence type="ECO:0000256" key="1">
    <source>
        <dbReference type="SAM" id="Phobius"/>
    </source>
</evidence>
<proteinExistence type="predicted"/>
<keyword evidence="3" id="KW-1185">Reference proteome</keyword>
<dbReference type="KEGG" id="tta:Theth_0288"/>
<evidence type="ECO:0000313" key="2">
    <source>
        <dbReference type="EMBL" id="AEH50387.1"/>
    </source>
</evidence>
<dbReference type="HOGENOM" id="CLU_1276735_0_0_0"/>
<keyword evidence="1" id="KW-1133">Transmembrane helix</keyword>
<gene>
    <name evidence="2" type="ORF">Theth_0288</name>
</gene>
<dbReference type="PATRIC" id="fig|688269.3.peg.297"/>
<dbReference type="AlphaFoldDB" id="F7YWU2"/>
<protein>
    <submittedName>
        <fullName evidence="2">Uncharacterized protein</fullName>
    </submittedName>
</protein>
<keyword evidence="1" id="KW-0812">Transmembrane</keyword>
<evidence type="ECO:0000313" key="3">
    <source>
        <dbReference type="Proteomes" id="UP000006804"/>
    </source>
</evidence>
<feature type="transmembrane region" description="Helical" evidence="1">
    <location>
        <begin position="124"/>
        <end position="144"/>
    </location>
</feature>
<dbReference type="RefSeq" id="WP_013931610.1">
    <property type="nucleotide sequence ID" value="NC_015707.1"/>
</dbReference>
<reference evidence="2 3" key="1">
    <citation type="submission" date="2010-11" db="EMBL/GenBank/DDBJ databases">
        <title>The complete genome of Thermotoga thermarum DSM 5069.</title>
        <authorList>
            <consortium name="US DOE Joint Genome Institute (JGI-PGF)"/>
            <person name="Lucas S."/>
            <person name="Copeland A."/>
            <person name="Lapidus A."/>
            <person name="Bruce D."/>
            <person name="Goodwin L."/>
            <person name="Pitluck S."/>
            <person name="Kyrpides N."/>
            <person name="Mavromatis K."/>
            <person name="Ivanova N."/>
            <person name="Zeytun A."/>
            <person name="Brettin T."/>
            <person name="Detter J.C."/>
            <person name="Tapia R."/>
            <person name="Han C."/>
            <person name="Land M."/>
            <person name="Hauser L."/>
            <person name="Markowitz V."/>
            <person name="Cheng J.-F."/>
            <person name="Hugenholtz P."/>
            <person name="Woyke T."/>
            <person name="Wu D."/>
            <person name="Spring S."/>
            <person name="Schroeder M."/>
            <person name="Brambilla E."/>
            <person name="Klenk H.-P."/>
            <person name="Eisen J.A."/>
        </authorList>
    </citation>
    <scope>NUCLEOTIDE SEQUENCE [LARGE SCALE GENOMIC DNA]</scope>
    <source>
        <strain evidence="2 3">DSM 5069</strain>
    </source>
</reference>
<accession>F7YWU2</accession>
<organism evidence="2 3">
    <name type="scientific">Pseudothermotoga thermarum DSM 5069</name>
    <dbReference type="NCBI Taxonomy" id="688269"/>
    <lineage>
        <taxon>Bacteria</taxon>
        <taxon>Thermotogati</taxon>
        <taxon>Thermotogota</taxon>
        <taxon>Thermotogae</taxon>
        <taxon>Thermotogales</taxon>
        <taxon>Thermotogaceae</taxon>
        <taxon>Pseudothermotoga</taxon>
    </lineage>
</organism>
<feature type="transmembrane region" description="Helical" evidence="1">
    <location>
        <begin position="21"/>
        <end position="47"/>
    </location>
</feature>